<sequence length="486" mass="57544">MEEILERLISNDYKKRVVFILNTLERRKNVTVQYLAKSLKVTRRTITNDLKTIQDEFSDTIEILTSYKGVSMFVLNHFKLFEKKKSYYMNEDLVKVTTSILTGELKQVIDWSWELHYCEKTVIQKMRKLKKICHQYGLNLKLSPVEFIGKEIRIRKLFIDLYIKSAYLEIEDYCPYKNEMEEITKIVLALCSDVSQSITKKILALTFIRFGKDKLYIQSRLLDWFRNNPLTNQLFVEFIQLDCFKTYSKEVIFEECCFIACMIHLHECYYTEIEKHNKGFAEYFGFSETVKHLVLDLKSVLGNRIQVDNEQLYSIVNCFLFQEKIKQELEIDFSYNDEESAILIDSINRRLYKEMNTVIKRNKAIQKNFLQKRCASSFTSDLLLFLYTNKACEVLSTVVVALKRGFLTDFALNEIIERYLHTRASIMYQEQLETIENPLDVDILVTNILPFPYQVGDKTKMFYLPEKADIDRTMDIVSDLLVTDFR</sequence>
<dbReference type="Proteomes" id="UP000321175">
    <property type="component" value="Unassembled WGS sequence"/>
</dbReference>
<dbReference type="EMBL" id="BJWA01000032">
    <property type="protein sequence ID" value="GEL81688.1"/>
    <property type="molecule type" value="Genomic_DNA"/>
</dbReference>
<proteinExistence type="predicted"/>
<reference evidence="4 5" key="1">
    <citation type="submission" date="2017-05" db="EMBL/GenBank/DDBJ databases">
        <title>The Genome Sequence of Enterococcus mundtii 6B1_DIV0119.</title>
        <authorList>
            <consortium name="The Broad Institute Genomics Platform"/>
            <consortium name="The Broad Institute Genomic Center for Infectious Diseases"/>
            <person name="Earl A."/>
            <person name="Manson A."/>
            <person name="Schwartman J."/>
            <person name="Gilmore M."/>
            <person name="Abouelleil A."/>
            <person name="Cao P."/>
            <person name="Chapman S."/>
            <person name="Cusick C."/>
            <person name="Shea T."/>
            <person name="Young S."/>
            <person name="Neafsey D."/>
            <person name="Nusbaum C."/>
            <person name="Birren B."/>
        </authorList>
    </citation>
    <scope>NUCLEOTIDE SEQUENCE [LARGE SCALE GENOMIC DNA]</scope>
    <source>
        <strain evidence="4 5">6B1_DIV0119</strain>
    </source>
</reference>
<evidence type="ECO:0000313" key="4">
    <source>
        <dbReference type="EMBL" id="OTP27183.1"/>
    </source>
</evidence>
<evidence type="ECO:0000259" key="1">
    <source>
        <dbReference type="Pfam" id="PF05043"/>
    </source>
</evidence>
<organism evidence="4 5">
    <name type="scientific">Enterococcus mundtii</name>
    <dbReference type="NCBI Taxonomy" id="53346"/>
    <lineage>
        <taxon>Bacteria</taxon>
        <taxon>Bacillati</taxon>
        <taxon>Bacillota</taxon>
        <taxon>Bacilli</taxon>
        <taxon>Lactobacillales</taxon>
        <taxon>Enterococcaceae</taxon>
        <taxon>Enterococcus</taxon>
    </lineage>
</organism>
<gene>
    <name evidence="4" type="ORF">A5802_000918</name>
    <name evidence="3" type="ORF">EMU01_28320</name>
</gene>
<protein>
    <recommendedName>
        <fullName evidence="7">HTH domain-containing protein</fullName>
    </recommendedName>
</protein>
<dbReference type="GeneID" id="60999217"/>
<feature type="domain" description="Mga helix-turn-helix" evidence="1">
    <location>
        <begin position="94"/>
        <end position="162"/>
    </location>
</feature>
<dbReference type="InterPro" id="IPR013196">
    <property type="entry name" value="HTH_11"/>
</dbReference>
<dbReference type="Pfam" id="PF05043">
    <property type="entry name" value="Mga"/>
    <property type="match status" value="1"/>
</dbReference>
<dbReference type="AlphaFoldDB" id="A0A1L8UKY2"/>
<name>A0A1L8UKY2_ENTMU</name>
<dbReference type="InterPro" id="IPR007737">
    <property type="entry name" value="Mga_HTH"/>
</dbReference>
<evidence type="ECO:0000259" key="2">
    <source>
        <dbReference type="Pfam" id="PF08279"/>
    </source>
</evidence>
<dbReference type="InterPro" id="IPR036388">
    <property type="entry name" value="WH-like_DNA-bd_sf"/>
</dbReference>
<dbReference type="Proteomes" id="UP000195024">
    <property type="component" value="Unassembled WGS sequence"/>
</dbReference>
<dbReference type="RefSeq" id="WP_081367473.1">
    <property type="nucleotide sequence ID" value="NZ_BJWA01000032.1"/>
</dbReference>
<feature type="domain" description="Helix-turn-helix type 11" evidence="2">
    <location>
        <begin position="20"/>
        <end position="60"/>
    </location>
</feature>
<evidence type="ECO:0000313" key="6">
    <source>
        <dbReference type="Proteomes" id="UP000321175"/>
    </source>
</evidence>
<dbReference type="EMBL" id="NGMS01000001">
    <property type="protein sequence ID" value="OTP27183.1"/>
    <property type="molecule type" value="Genomic_DNA"/>
</dbReference>
<reference evidence="3 6" key="2">
    <citation type="submission" date="2019-07" db="EMBL/GenBank/DDBJ databases">
        <title>Whole genome shotgun sequence of Enterococcus mundtii NBRC 100490.</title>
        <authorList>
            <person name="Hosoyama A."/>
            <person name="Uohara A."/>
            <person name="Ohji S."/>
            <person name="Ichikawa N."/>
        </authorList>
    </citation>
    <scope>NUCLEOTIDE SEQUENCE [LARGE SCALE GENOMIC DNA]</scope>
    <source>
        <strain evidence="3 6">NBRC 100490</strain>
    </source>
</reference>
<dbReference type="InterPro" id="IPR036390">
    <property type="entry name" value="WH_DNA-bd_sf"/>
</dbReference>
<accession>A0A1L8UKY2</accession>
<evidence type="ECO:0000313" key="3">
    <source>
        <dbReference type="EMBL" id="GEL81688.1"/>
    </source>
</evidence>
<dbReference type="Gene3D" id="1.10.10.10">
    <property type="entry name" value="Winged helix-like DNA-binding domain superfamily/Winged helix DNA-binding domain"/>
    <property type="match status" value="1"/>
</dbReference>
<evidence type="ECO:0008006" key="7">
    <source>
        <dbReference type="Google" id="ProtNLM"/>
    </source>
</evidence>
<comment type="caution">
    <text evidence="4">The sequence shown here is derived from an EMBL/GenBank/DDBJ whole genome shotgun (WGS) entry which is preliminary data.</text>
</comment>
<evidence type="ECO:0000313" key="5">
    <source>
        <dbReference type="Proteomes" id="UP000195024"/>
    </source>
</evidence>
<dbReference type="SUPFAM" id="SSF46785">
    <property type="entry name" value="Winged helix' DNA-binding domain"/>
    <property type="match status" value="1"/>
</dbReference>
<keyword evidence="6" id="KW-1185">Reference proteome</keyword>
<dbReference type="Pfam" id="PF08279">
    <property type="entry name" value="HTH_11"/>
    <property type="match status" value="1"/>
</dbReference>